<dbReference type="GO" id="GO:0004653">
    <property type="term" value="F:polypeptide N-acetylgalactosaminyltransferase activity"/>
    <property type="evidence" value="ECO:0007669"/>
    <property type="project" value="TreeGrafter"/>
</dbReference>
<dbReference type="InterPro" id="IPR001173">
    <property type="entry name" value="Glyco_trans_2-like"/>
</dbReference>
<dbReference type="GO" id="GO:0005112">
    <property type="term" value="F:Notch binding"/>
    <property type="evidence" value="ECO:0007669"/>
    <property type="project" value="TreeGrafter"/>
</dbReference>
<dbReference type="InterPro" id="IPR035992">
    <property type="entry name" value="Ricin_B-like_lectins"/>
</dbReference>
<dbReference type="eggNOG" id="KOG3736">
    <property type="taxonomic scope" value="Eukaryota"/>
</dbReference>
<keyword evidence="17" id="KW-1185">Reference proteome</keyword>
<comment type="cofactor">
    <cofactor evidence="1 13">
        <name>Mn(2+)</name>
        <dbReference type="ChEBI" id="CHEBI:29035"/>
    </cofactor>
</comment>
<keyword evidence="12 13" id="KW-0464">Manganese</keyword>
<dbReference type="PROSITE" id="PS50231">
    <property type="entry name" value="RICIN_B_LECTIN"/>
    <property type="match status" value="1"/>
</dbReference>
<evidence type="ECO:0000256" key="13">
    <source>
        <dbReference type="RuleBase" id="RU361242"/>
    </source>
</evidence>
<dbReference type="GeneID" id="8236209"/>
<dbReference type="InterPro" id="IPR029044">
    <property type="entry name" value="Nucleotide-diphossugar_trans"/>
</dbReference>
<dbReference type="Pfam" id="PF00535">
    <property type="entry name" value="Glycos_transf_2"/>
    <property type="match status" value="1"/>
</dbReference>
<dbReference type="SMART" id="SM00458">
    <property type="entry name" value="RICIN"/>
    <property type="match status" value="1"/>
</dbReference>
<dbReference type="CDD" id="cd02510">
    <property type="entry name" value="pp-GalNAc-T"/>
    <property type="match status" value="1"/>
</dbReference>
<comment type="similarity">
    <text evidence="3 13">Belongs to the glycosyltransferase 2 family. GalNAc-T subfamily.</text>
</comment>
<dbReference type="Proteomes" id="UP000009046">
    <property type="component" value="Unassembled WGS sequence"/>
</dbReference>
<dbReference type="Gene3D" id="2.80.10.50">
    <property type="match status" value="1"/>
</dbReference>
<evidence type="ECO:0000313" key="17">
    <source>
        <dbReference type="Proteomes" id="UP000009046"/>
    </source>
</evidence>
<gene>
    <name evidence="16" type="primary">8236209</name>
    <name evidence="15" type="ORF">Phum_PHUM498070</name>
</gene>
<dbReference type="EnsemblMetazoa" id="PHUM498070-RA">
    <property type="protein sequence ID" value="PHUM498070-PA"/>
    <property type="gene ID" value="PHUM498070"/>
</dbReference>
<evidence type="ECO:0000313" key="15">
    <source>
        <dbReference type="EMBL" id="EEB18020.1"/>
    </source>
</evidence>
<keyword evidence="5 13" id="KW-0430">Lectin</keyword>
<feature type="transmembrane region" description="Helical" evidence="13">
    <location>
        <begin position="7"/>
        <end position="29"/>
    </location>
</feature>
<keyword evidence="4 13" id="KW-0812">Transmembrane</keyword>
<dbReference type="InParanoid" id="E0VXB4"/>
<dbReference type="SUPFAM" id="SSF50370">
    <property type="entry name" value="Ricin B-like lectins"/>
    <property type="match status" value="1"/>
</dbReference>
<evidence type="ECO:0000256" key="10">
    <source>
        <dbReference type="ARBA" id="ARBA00023157"/>
    </source>
</evidence>
<dbReference type="GO" id="GO:0008593">
    <property type="term" value="P:regulation of Notch signaling pathway"/>
    <property type="evidence" value="ECO:0007669"/>
    <property type="project" value="TreeGrafter"/>
</dbReference>
<keyword evidence="10 13" id="KW-1015">Disulfide bond</keyword>
<dbReference type="EMBL" id="DS235830">
    <property type="protein sequence ID" value="EEB18020.1"/>
    <property type="molecule type" value="Genomic_DNA"/>
</dbReference>
<reference evidence="15" key="1">
    <citation type="submission" date="2007-04" db="EMBL/GenBank/DDBJ databases">
        <title>Annotation of Pediculus humanus corporis strain USDA.</title>
        <authorList>
            <person name="Kirkness E."/>
            <person name="Hannick L."/>
            <person name="Hass B."/>
            <person name="Bruggner R."/>
            <person name="Lawson D."/>
            <person name="Bidwell S."/>
            <person name="Joardar V."/>
            <person name="Caler E."/>
            <person name="Walenz B."/>
            <person name="Inman J."/>
            <person name="Schobel S."/>
            <person name="Galinsky K."/>
            <person name="Amedeo P."/>
            <person name="Strausberg R."/>
        </authorList>
    </citation>
    <scope>NUCLEOTIDE SEQUENCE</scope>
    <source>
        <strain evidence="15">USDA</strain>
    </source>
</reference>
<dbReference type="InterPro" id="IPR045885">
    <property type="entry name" value="GalNAc-T"/>
</dbReference>
<accession>E0VXB4</accession>
<evidence type="ECO:0000259" key="14">
    <source>
        <dbReference type="SMART" id="SM00458"/>
    </source>
</evidence>
<dbReference type="FunFam" id="3.90.550.10:FF:000053">
    <property type="entry name" value="Polypeptide N-acetylgalactosaminyltransferase"/>
    <property type="match status" value="1"/>
</dbReference>
<evidence type="ECO:0000256" key="11">
    <source>
        <dbReference type="ARBA" id="ARBA00023180"/>
    </source>
</evidence>
<evidence type="ECO:0000256" key="2">
    <source>
        <dbReference type="ARBA" id="ARBA00004323"/>
    </source>
</evidence>
<keyword evidence="9 13" id="KW-0472">Membrane</keyword>
<dbReference type="Gene3D" id="3.90.550.10">
    <property type="entry name" value="Spore Coat Polysaccharide Biosynthesis Protein SpsA, Chain A"/>
    <property type="match status" value="1"/>
</dbReference>
<dbReference type="UniPathway" id="UPA00378"/>
<comment type="subcellular location">
    <subcellularLocation>
        <location evidence="2 13">Golgi apparatus membrane</location>
        <topology evidence="2 13">Single-pass type II membrane protein</topology>
    </subcellularLocation>
</comment>
<organism>
    <name type="scientific">Pediculus humanus subsp. corporis</name>
    <name type="common">Body louse</name>
    <dbReference type="NCBI Taxonomy" id="121224"/>
    <lineage>
        <taxon>Eukaryota</taxon>
        <taxon>Metazoa</taxon>
        <taxon>Ecdysozoa</taxon>
        <taxon>Arthropoda</taxon>
        <taxon>Hexapoda</taxon>
        <taxon>Insecta</taxon>
        <taxon>Pterygota</taxon>
        <taxon>Neoptera</taxon>
        <taxon>Paraneoptera</taxon>
        <taxon>Psocodea</taxon>
        <taxon>Troctomorpha</taxon>
        <taxon>Phthiraptera</taxon>
        <taxon>Anoplura</taxon>
        <taxon>Pediculidae</taxon>
        <taxon>Pediculus</taxon>
    </lineage>
</organism>
<proteinExistence type="inferred from homology"/>
<keyword evidence="13 15" id="KW-0328">Glycosyltransferase</keyword>
<dbReference type="HOGENOM" id="CLU_013477_0_1_1"/>
<evidence type="ECO:0000256" key="6">
    <source>
        <dbReference type="ARBA" id="ARBA00022968"/>
    </source>
</evidence>
<reference evidence="15" key="2">
    <citation type="submission" date="2007-04" db="EMBL/GenBank/DDBJ databases">
        <title>The genome of the human body louse.</title>
        <authorList>
            <consortium name="The Human Body Louse Genome Consortium"/>
            <person name="Kirkness E."/>
            <person name="Walenz B."/>
            <person name="Hass B."/>
            <person name="Bruggner R."/>
            <person name="Strausberg R."/>
        </authorList>
    </citation>
    <scope>NUCLEOTIDE SEQUENCE</scope>
    <source>
        <strain evidence="15">USDA</strain>
    </source>
</reference>
<keyword evidence="11" id="KW-0325">Glycoprotein</keyword>
<dbReference type="PANTHER" id="PTHR11675">
    <property type="entry name" value="N-ACETYLGALACTOSAMINYLTRANSFERASE"/>
    <property type="match status" value="1"/>
</dbReference>
<dbReference type="Pfam" id="PF00652">
    <property type="entry name" value="Ricin_B_lectin"/>
    <property type="match status" value="1"/>
</dbReference>
<evidence type="ECO:0000256" key="9">
    <source>
        <dbReference type="ARBA" id="ARBA00023136"/>
    </source>
</evidence>
<dbReference type="EMBL" id="AAZO01006037">
    <property type="status" value="NOT_ANNOTATED_CDS"/>
    <property type="molecule type" value="Genomic_DNA"/>
</dbReference>
<dbReference type="OMA" id="PVFQPWH"/>
<evidence type="ECO:0000256" key="12">
    <source>
        <dbReference type="ARBA" id="ARBA00023211"/>
    </source>
</evidence>
<dbReference type="RefSeq" id="XP_002430758.1">
    <property type="nucleotide sequence ID" value="XM_002430713.1"/>
</dbReference>
<evidence type="ECO:0000256" key="3">
    <source>
        <dbReference type="ARBA" id="ARBA00005680"/>
    </source>
</evidence>
<dbReference type="VEuPathDB" id="VectorBase:PHUM498070"/>
<keyword evidence="6" id="KW-0735">Signal-anchor</keyword>
<dbReference type="OrthoDB" id="9982049at2759"/>
<dbReference type="InterPro" id="IPR000772">
    <property type="entry name" value="Ricin_B_lectin"/>
</dbReference>
<dbReference type="FunCoup" id="E0VXB4">
    <property type="interactions" value="292"/>
</dbReference>
<dbReference type="GO" id="GO:0030246">
    <property type="term" value="F:carbohydrate binding"/>
    <property type="evidence" value="ECO:0007669"/>
    <property type="project" value="UniProtKB-KW"/>
</dbReference>
<evidence type="ECO:0000313" key="16">
    <source>
        <dbReference type="EnsemblMetazoa" id="PHUM498070-PA"/>
    </source>
</evidence>
<reference evidence="16" key="3">
    <citation type="submission" date="2020-05" db="UniProtKB">
        <authorList>
            <consortium name="EnsemblMetazoa"/>
        </authorList>
    </citation>
    <scope>IDENTIFICATION</scope>
    <source>
        <strain evidence="16">USDA</strain>
    </source>
</reference>
<evidence type="ECO:0000256" key="5">
    <source>
        <dbReference type="ARBA" id="ARBA00022734"/>
    </source>
</evidence>
<dbReference type="AlphaFoldDB" id="E0VXB4"/>
<comment type="pathway">
    <text evidence="13">Protein modification; protein glycosylation.</text>
</comment>
<evidence type="ECO:0000256" key="8">
    <source>
        <dbReference type="ARBA" id="ARBA00023034"/>
    </source>
</evidence>
<dbReference type="PANTHER" id="PTHR11675:SF63">
    <property type="entry name" value="POLYPEPTIDE N-ACETYLGALACTOSAMINYLTRANSFERASE"/>
    <property type="match status" value="1"/>
</dbReference>
<dbReference type="GO" id="GO:0000139">
    <property type="term" value="C:Golgi membrane"/>
    <property type="evidence" value="ECO:0007669"/>
    <property type="project" value="UniProtKB-SubCell"/>
</dbReference>
<evidence type="ECO:0000256" key="7">
    <source>
        <dbReference type="ARBA" id="ARBA00022989"/>
    </source>
</evidence>
<feature type="domain" description="Ricin B lectin" evidence="14">
    <location>
        <begin position="497"/>
        <end position="620"/>
    </location>
</feature>
<dbReference type="KEGG" id="phu:Phum_PHUM498070"/>
<keyword evidence="7 13" id="KW-1133">Transmembrane helix</keyword>
<name>E0VXB4_PEDHC</name>
<keyword evidence="8 13" id="KW-0333">Golgi apparatus</keyword>
<evidence type="ECO:0000256" key="4">
    <source>
        <dbReference type="ARBA" id="ARBA00022692"/>
    </source>
</evidence>
<keyword evidence="13 15" id="KW-0808">Transferase</keyword>
<sequence>MSNIKRYYSFLLGIIAASVTWSVVLYFYIRLGNDTSMYVSSQVNYSVQNTNENQVYNSQNNEIHPYEDVLSFFYGKKKLYKNSENLIHHLRAVIPDSSKDLESELGLVKSIQDRRKRDEGYKNFAFNILVSDAIGIHRELPDTRHNLCKKKKYSKNLPTASVIICFYNEHFTTLLRSIYSVLERTPSYLLKEIILVNDFSDLAGLHRNISNYVNTNFTDKVKLFKSKKRLGLIRARIFGSRKASGDVLVFLDSHIEVNVNWLQPLLSRIVDSKKNVVVPIIDIINADTFKYSSSPLVRGGFNWGLHFKWENLPKSTLKSNEDFVKPILSPTMAGGLFAINRAYFKELGEYDNGMNIWGGENLEISFRIWMCGGNLELIPCSRVGHVFRKRRPYGSPNGEDTMMRNSLRVANVWMDDYKEFFYKQHPEGKTFPFGDISDRLKLRKKLHCHSFEWYLQNIYPELILPSDNEQKSKIKWNALEQQKFQPWHLRKRNYTAQFQLRLFNTSLCVTSERDVKHKGSPLILSPCLRRKTQVWYQTDKNELVLAGLLCMDASTPYPKIGKCHEMGESQEWLLKKTKKNTLVYNVAAGTCLGVSETPSFQSMVSMELCSKKTGIRWEIISTA</sequence>
<dbReference type="CDD" id="cd23440">
    <property type="entry name" value="beta-trefoil_Ricin_GALNT11"/>
    <property type="match status" value="1"/>
</dbReference>
<protein>
    <recommendedName>
        <fullName evidence="13">Polypeptide N-acetylgalactosaminyltransferase</fullName>
        <ecNumber evidence="13">2.4.1.-</ecNumber>
    </recommendedName>
    <alternativeName>
        <fullName evidence="13">Protein-UDP acetylgalactosaminyltransferase</fullName>
    </alternativeName>
</protein>
<evidence type="ECO:0000256" key="1">
    <source>
        <dbReference type="ARBA" id="ARBA00001936"/>
    </source>
</evidence>
<dbReference type="GO" id="GO:0006493">
    <property type="term" value="P:protein O-linked glycosylation"/>
    <property type="evidence" value="ECO:0007669"/>
    <property type="project" value="TreeGrafter"/>
</dbReference>
<dbReference type="SUPFAM" id="SSF53448">
    <property type="entry name" value="Nucleotide-diphospho-sugar transferases"/>
    <property type="match status" value="1"/>
</dbReference>
<dbReference type="EC" id="2.4.1.-" evidence="13"/>
<dbReference type="CTD" id="8236209"/>